<dbReference type="EMBL" id="QGTD01000005">
    <property type="protein sequence ID" value="PWU69439.1"/>
    <property type="molecule type" value="Genomic_DNA"/>
</dbReference>
<dbReference type="InterPro" id="IPR036388">
    <property type="entry name" value="WH-like_DNA-bd_sf"/>
</dbReference>
<organism evidence="10 11">
    <name type="scientific">Gracilibacillus dipsosauri</name>
    <dbReference type="NCBI Taxonomy" id="178340"/>
    <lineage>
        <taxon>Bacteria</taxon>
        <taxon>Bacillati</taxon>
        <taxon>Bacillota</taxon>
        <taxon>Bacilli</taxon>
        <taxon>Bacillales</taxon>
        <taxon>Bacillaceae</taxon>
        <taxon>Gracilibacillus</taxon>
    </lineage>
</organism>
<keyword evidence="11" id="KW-1185">Reference proteome</keyword>
<reference evidence="10 11" key="1">
    <citation type="submission" date="2018-05" db="EMBL/GenBank/DDBJ databases">
        <title>Genomic analysis of Gracilibacillus dipsosauri DD1 reveals novel features of a salt-tolerant amylase.</title>
        <authorList>
            <person name="Deutch C.E."/>
            <person name="Yang S."/>
        </authorList>
    </citation>
    <scope>NUCLEOTIDE SEQUENCE [LARGE SCALE GENOMIC DNA]</scope>
    <source>
        <strain evidence="10 11">DD1</strain>
    </source>
</reference>
<dbReference type="PANTHER" id="PTHR46577">
    <property type="entry name" value="HTH-TYPE TRANSCRIPTIONAL REGULATORY PROTEIN GABR"/>
    <property type="match status" value="1"/>
</dbReference>
<dbReference type="AlphaFoldDB" id="A0A317L6R0"/>
<evidence type="ECO:0000256" key="3">
    <source>
        <dbReference type="ARBA" id="ARBA00022576"/>
    </source>
</evidence>
<dbReference type="PANTHER" id="PTHR46577:SF1">
    <property type="entry name" value="HTH-TYPE TRANSCRIPTIONAL REGULATORY PROTEIN GABR"/>
    <property type="match status" value="1"/>
</dbReference>
<evidence type="ECO:0000313" key="11">
    <source>
        <dbReference type="Proteomes" id="UP000245624"/>
    </source>
</evidence>
<evidence type="ECO:0000256" key="4">
    <source>
        <dbReference type="ARBA" id="ARBA00022898"/>
    </source>
</evidence>
<feature type="coiled-coil region" evidence="8">
    <location>
        <begin position="1"/>
        <end position="28"/>
    </location>
</feature>
<comment type="cofactor">
    <cofactor evidence="1">
        <name>pyridoxal 5'-phosphate</name>
        <dbReference type="ChEBI" id="CHEBI:597326"/>
    </cofactor>
</comment>
<dbReference type="GO" id="GO:0008483">
    <property type="term" value="F:transaminase activity"/>
    <property type="evidence" value="ECO:0007669"/>
    <property type="project" value="UniProtKB-KW"/>
</dbReference>
<dbReference type="Proteomes" id="UP000245624">
    <property type="component" value="Unassembled WGS sequence"/>
</dbReference>
<dbReference type="CDD" id="cd07377">
    <property type="entry name" value="WHTH_GntR"/>
    <property type="match status" value="1"/>
</dbReference>
<keyword evidence="3" id="KW-0032">Aminotransferase</keyword>
<dbReference type="Gene3D" id="3.40.640.10">
    <property type="entry name" value="Type I PLP-dependent aspartate aminotransferase-like (Major domain)"/>
    <property type="match status" value="1"/>
</dbReference>
<dbReference type="CDD" id="cd00609">
    <property type="entry name" value="AAT_like"/>
    <property type="match status" value="1"/>
</dbReference>
<comment type="caution">
    <text evidence="10">The sequence shown here is derived from an EMBL/GenBank/DDBJ whole genome shotgun (WGS) entry which is preliminary data.</text>
</comment>
<dbReference type="SMART" id="SM00345">
    <property type="entry name" value="HTH_GNTR"/>
    <property type="match status" value="1"/>
</dbReference>
<dbReference type="InterPro" id="IPR000524">
    <property type="entry name" value="Tscrpt_reg_HTH_GntR"/>
</dbReference>
<proteinExistence type="inferred from homology"/>
<keyword evidence="7" id="KW-0804">Transcription</keyword>
<dbReference type="InterPro" id="IPR015421">
    <property type="entry name" value="PyrdxlP-dep_Trfase_major"/>
</dbReference>
<keyword evidence="3" id="KW-0808">Transferase</keyword>
<dbReference type="SUPFAM" id="SSF46785">
    <property type="entry name" value="Winged helix' DNA-binding domain"/>
    <property type="match status" value="1"/>
</dbReference>
<evidence type="ECO:0000256" key="2">
    <source>
        <dbReference type="ARBA" id="ARBA00005384"/>
    </source>
</evidence>
<feature type="domain" description="HTH gntR-type" evidence="9">
    <location>
        <begin position="8"/>
        <end position="76"/>
    </location>
</feature>
<dbReference type="Pfam" id="PF00155">
    <property type="entry name" value="Aminotran_1_2"/>
    <property type="match status" value="1"/>
</dbReference>
<dbReference type="InterPro" id="IPR015424">
    <property type="entry name" value="PyrdxlP-dep_Trfase"/>
</dbReference>
<evidence type="ECO:0000259" key="9">
    <source>
        <dbReference type="PROSITE" id="PS50949"/>
    </source>
</evidence>
<dbReference type="InterPro" id="IPR004839">
    <property type="entry name" value="Aminotransferase_I/II_large"/>
</dbReference>
<keyword evidence="6" id="KW-0238">DNA-binding</keyword>
<evidence type="ECO:0000256" key="6">
    <source>
        <dbReference type="ARBA" id="ARBA00023125"/>
    </source>
</evidence>
<comment type="similarity">
    <text evidence="2">In the C-terminal section; belongs to the class-I pyridoxal-phosphate-dependent aminotransferase family.</text>
</comment>
<evidence type="ECO:0000256" key="7">
    <source>
        <dbReference type="ARBA" id="ARBA00023163"/>
    </source>
</evidence>
<dbReference type="PROSITE" id="PS50949">
    <property type="entry name" value="HTH_GNTR"/>
    <property type="match status" value="1"/>
</dbReference>
<sequence>MEEDKEVERKYKETIQEIEKRMKEGRLKPGDRLPSIRQLSKELQCSVNTVIKAYDELEKMHRIYSVPKSGYFMVGSNQSKSPSSLEKIDFSAAGPDLSQMPYRDFQHCMNQAIERYKEEMFHYSEPLGLASLRKQLSKQLQDVQVFAPPERICVVSGSQQALDLLLSIPFPNGKEEICTEQPTHPSFIQSLTNRKLLVHGIERTKNGIDWNYLEKIFQEKDTKLFYTVSRFQNPTGYSYTNDEKKKIVELAQKYDVYIIEDDYMGDLDTTRKADPMYAYDPSGRVIYTKSFSKVLLPGLRLGVAVLPEALLDSFANAKFAADVHTPVITQGALEIYLQSGMYQAHIEKLRQQYKHKGILLRDAYEKYLPKEASFTSGDSGFYSTIELPKRIKGKQLVDYLFHKYVLVQDAATMYLPTYRQENRIRLSVSQVNDKNIPIGIEKISQAIQELLVKKW</sequence>
<accession>A0A317L6R0</accession>
<dbReference type="InterPro" id="IPR051446">
    <property type="entry name" value="HTH_trans_reg/aminotransferase"/>
</dbReference>
<keyword evidence="4" id="KW-0663">Pyridoxal phosphate</keyword>
<dbReference type="InterPro" id="IPR036390">
    <property type="entry name" value="WH_DNA-bd_sf"/>
</dbReference>
<keyword evidence="5" id="KW-0805">Transcription regulation</keyword>
<gene>
    <name evidence="10" type="ORF">DLJ74_05550</name>
</gene>
<keyword evidence="8" id="KW-0175">Coiled coil</keyword>
<evidence type="ECO:0000313" key="10">
    <source>
        <dbReference type="EMBL" id="PWU69439.1"/>
    </source>
</evidence>
<protein>
    <submittedName>
        <fullName evidence="10">GntR family transcriptional regulator</fullName>
    </submittedName>
</protein>
<dbReference type="Gene3D" id="1.10.10.10">
    <property type="entry name" value="Winged helix-like DNA-binding domain superfamily/Winged helix DNA-binding domain"/>
    <property type="match status" value="1"/>
</dbReference>
<evidence type="ECO:0000256" key="1">
    <source>
        <dbReference type="ARBA" id="ARBA00001933"/>
    </source>
</evidence>
<dbReference type="GO" id="GO:0003677">
    <property type="term" value="F:DNA binding"/>
    <property type="evidence" value="ECO:0007669"/>
    <property type="project" value="UniProtKB-KW"/>
</dbReference>
<name>A0A317L6R0_9BACI</name>
<evidence type="ECO:0000256" key="5">
    <source>
        <dbReference type="ARBA" id="ARBA00023015"/>
    </source>
</evidence>
<dbReference type="GO" id="GO:0003700">
    <property type="term" value="F:DNA-binding transcription factor activity"/>
    <property type="evidence" value="ECO:0007669"/>
    <property type="project" value="InterPro"/>
</dbReference>
<dbReference type="SUPFAM" id="SSF53383">
    <property type="entry name" value="PLP-dependent transferases"/>
    <property type="match status" value="1"/>
</dbReference>
<dbReference type="Pfam" id="PF00392">
    <property type="entry name" value="GntR"/>
    <property type="match status" value="1"/>
</dbReference>
<dbReference type="GO" id="GO:0030170">
    <property type="term" value="F:pyridoxal phosphate binding"/>
    <property type="evidence" value="ECO:0007669"/>
    <property type="project" value="InterPro"/>
</dbReference>
<dbReference type="OrthoDB" id="9802601at2"/>
<evidence type="ECO:0000256" key="8">
    <source>
        <dbReference type="SAM" id="Coils"/>
    </source>
</evidence>